<dbReference type="Gene3D" id="3.30.70.100">
    <property type="match status" value="1"/>
</dbReference>
<dbReference type="InterPro" id="IPR001424">
    <property type="entry name" value="SOD_Cu_Zn_dom"/>
</dbReference>
<dbReference type="Gene3D" id="2.60.40.200">
    <property type="entry name" value="Superoxide dismutase, copper/zinc binding domain"/>
    <property type="match status" value="1"/>
</dbReference>
<comment type="similarity">
    <text evidence="2">Belongs to the CCS1 family.</text>
</comment>
<evidence type="ECO:0000313" key="7">
    <source>
        <dbReference type="EMBL" id="KAJ3175593.1"/>
    </source>
</evidence>
<evidence type="ECO:0000256" key="1">
    <source>
        <dbReference type="ARBA" id="ARBA00001973"/>
    </source>
</evidence>
<evidence type="ECO:0000256" key="3">
    <source>
        <dbReference type="ARBA" id="ARBA00016103"/>
    </source>
</evidence>
<proteinExistence type="inferred from homology"/>
<sequence>MPVSTQLQIPLRTEFAVDLHCDSCVQSVNAALDAVPGITSRSVSLPSRTVTIEATAPPSLLFQALRATGISTVLKGQSTASSSPTGHLGAAVCIFESFQGARGWAQTNNKGLARLVQVDGDTCLVDVTLTGMRPGVEHAVSVHECGDISGGCASTGAALAELGRVMVDAAGRADMVVEKKDVKVWDIIGRSIVVSRTDSLAAPGAADDSSCGIIARSAGVFQNPKSVCSCDGKTLWEEAQTPPKM</sequence>
<dbReference type="InterPro" id="IPR036423">
    <property type="entry name" value="SOD-like_Cu/Zn_dom_sf"/>
</dbReference>
<dbReference type="PROSITE" id="PS50846">
    <property type="entry name" value="HMA_2"/>
    <property type="match status" value="1"/>
</dbReference>
<accession>A0AAD5TH98</accession>
<evidence type="ECO:0000256" key="5">
    <source>
        <dbReference type="ARBA" id="ARBA00032899"/>
    </source>
</evidence>
<gene>
    <name evidence="7" type="ORF">HDU87_006090</name>
</gene>
<comment type="caution">
    <text evidence="7">The sequence shown here is derived from an EMBL/GenBank/DDBJ whole genome shotgun (WGS) entry which is preliminary data.</text>
</comment>
<comment type="similarity">
    <text evidence="4">In the C-terminal section; belongs to the Cu-Zn superoxide dismutase family.</text>
</comment>
<dbReference type="CDD" id="cd00371">
    <property type="entry name" value="HMA"/>
    <property type="match status" value="1"/>
</dbReference>
<dbReference type="GO" id="GO:0006801">
    <property type="term" value="P:superoxide metabolic process"/>
    <property type="evidence" value="ECO:0007669"/>
    <property type="project" value="InterPro"/>
</dbReference>
<dbReference type="SUPFAM" id="SSF49329">
    <property type="entry name" value="Cu,Zn superoxide dismutase-like"/>
    <property type="match status" value="1"/>
</dbReference>
<evidence type="ECO:0000256" key="4">
    <source>
        <dbReference type="ARBA" id="ARBA00025798"/>
    </source>
</evidence>
<name>A0AAD5TH98_9FUNG</name>
<dbReference type="Proteomes" id="UP001212152">
    <property type="component" value="Unassembled WGS sequence"/>
</dbReference>
<comment type="cofactor">
    <cofactor evidence="1">
        <name>Cu(2+)</name>
        <dbReference type="ChEBI" id="CHEBI:29036"/>
    </cofactor>
</comment>
<dbReference type="InterPro" id="IPR006121">
    <property type="entry name" value="HMA_dom"/>
</dbReference>
<dbReference type="InterPro" id="IPR024134">
    <property type="entry name" value="SOD_Cu/Zn_/chaperone"/>
</dbReference>
<feature type="domain" description="HMA" evidence="6">
    <location>
        <begin position="10"/>
        <end position="73"/>
    </location>
</feature>
<dbReference type="GO" id="GO:0005507">
    <property type="term" value="F:copper ion binding"/>
    <property type="evidence" value="ECO:0007669"/>
    <property type="project" value="InterPro"/>
</dbReference>
<dbReference type="Pfam" id="PF00403">
    <property type="entry name" value="HMA"/>
    <property type="match status" value="1"/>
</dbReference>
<organism evidence="7 8">
    <name type="scientific">Geranomyces variabilis</name>
    <dbReference type="NCBI Taxonomy" id="109894"/>
    <lineage>
        <taxon>Eukaryota</taxon>
        <taxon>Fungi</taxon>
        <taxon>Fungi incertae sedis</taxon>
        <taxon>Chytridiomycota</taxon>
        <taxon>Chytridiomycota incertae sedis</taxon>
        <taxon>Chytridiomycetes</taxon>
        <taxon>Spizellomycetales</taxon>
        <taxon>Powellomycetaceae</taxon>
        <taxon>Geranomyces</taxon>
    </lineage>
</organism>
<dbReference type="EMBL" id="JADGJQ010000050">
    <property type="protein sequence ID" value="KAJ3175593.1"/>
    <property type="molecule type" value="Genomic_DNA"/>
</dbReference>
<evidence type="ECO:0000256" key="2">
    <source>
        <dbReference type="ARBA" id="ARBA00010636"/>
    </source>
</evidence>
<dbReference type="SUPFAM" id="SSF55008">
    <property type="entry name" value="HMA, heavy metal-associated domain"/>
    <property type="match status" value="1"/>
</dbReference>
<dbReference type="AlphaFoldDB" id="A0AAD5TH98"/>
<protein>
    <recommendedName>
        <fullName evidence="3">Superoxide dismutase 1 copper chaperone</fullName>
    </recommendedName>
    <alternativeName>
        <fullName evidence="5">Superoxide dismutase copper chaperone</fullName>
    </alternativeName>
</protein>
<evidence type="ECO:0000259" key="6">
    <source>
        <dbReference type="PROSITE" id="PS50846"/>
    </source>
</evidence>
<dbReference type="InterPro" id="IPR036163">
    <property type="entry name" value="HMA_dom_sf"/>
</dbReference>
<evidence type="ECO:0000313" key="8">
    <source>
        <dbReference type="Proteomes" id="UP001212152"/>
    </source>
</evidence>
<dbReference type="Pfam" id="PF00080">
    <property type="entry name" value="Sod_Cu"/>
    <property type="match status" value="1"/>
</dbReference>
<reference evidence="7" key="1">
    <citation type="submission" date="2020-05" db="EMBL/GenBank/DDBJ databases">
        <title>Phylogenomic resolution of chytrid fungi.</title>
        <authorList>
            <person name="Stajich J.E."/>
            <person name="Amses K."/>
            <person name="Simmons R."/>
            <person name="Seto K."/>
            <person name="Myers J."/>
            <person name="Bonds A."/>
            <person name="Quandt C.A."/>
            <person name="Barry K."/>
            <person name="Liu P."/>
            <person name="Grigoriev I."/>
            <person name="Longcore J.E."/>
            <person name="James T.Y."/>
        </authorList>
    </citation>
    <scope>NUCLEOTIDE SEQUENCE</scope>
    <source>
        <strain evidence="7">JEL0379</strain>
    </source>
</reference>
<dbReference type="PANTHER" id="PTHR10003">
    <property type="entry name" value="SUPEROXIDE DISMUTASE CU-ZN -RELATED"/>
    <property type="match status" value="1"/>
</dbReference>
<keyword evidence="8" id="KW-1185">Reference proteome</keyword>